<protein>
    <submittedName>
        <fullName evidence="1">Uncharacterized protein</fullName>
    </submittedName>
</protein>
<dbReference type="Proteomes" id="UP000269396">
    <property type="component" value="Unassembled WGS sequence"/>
</dbReference>
<dbReference type="Gene3D" id="1.10.510.10">
    <property type="entry name" value="Transferase(Phosphotransferase) domain 1"/>
    <property type="match status" value="1"/>
</dbReference>
<evidence type="ECO:0000313" key="1">
    <source>
        <dbReference type="EMBL" id="VDO91015.1"/>
    </source>
</evidence>
<sequence>FSFGTHFNSPNHLLTTWCGSPPYAAPEIFLGEPYIGVKADIWVGVAYLITVMLGFVSSSIKIYIGCVDCLVI</sequence>
<dbReference type="STRING" id="31246.A0A183NLK3"/>
<dbReference type="GO" id="GO:0004672">
    <property type="term" value="F:protein kinase activity"/>
    <property type="evidence" value="ECO:0007669"/>
    <property type="project" value="InterPro"/>
</dbReference>
<feature type="non-terminal residue" evidence="1">
    <location>
        <position position="1"/>
    </location>
</feature>
<gene>
    <name evidence="1" type="ORF">SMTD_LOCUS2989</name>
</gene>
<reference evidence="1 2" key="1">
    <citation type="submission" date="2018-11" db="EMBL/GenBank/DDBJ databases">
        <authorList>
            <consortium name="Pathogen Informatics"/>
        </authorList>
    </citation>
    <scope>NUCLEOTIDE SEQUENCE [LARGE SCALE GENOMIC DNA]</scope>
    <source>
        <strain>Denwood</strain>
        <strain evidence="2">Zambia</strain>
    </source>
</reference>
<dbReference type="GO" id="GO:0005524">
    <property type="term" value="F:ATP binding"/>
    <property type="evidence" value="ECO:0007669"/>
    <property type="project" value="InterPro"/>
</dbReference>
<keyword evidence="2" id="KW-1185">Reference proteome</keyword>
<name>A0A183NLK3_9TREM</name>
<dbReference type="InterPro" id="IPR011009">
    <property type="entry name" value="Kinase-like_dom_sf"/>
</dbReference>
<accession>A0A183NLK3</accession>
<dbReference type="PROSITE" id="PS50011">
    <property type="entry name" value="PROTEIN_KINASE_DOM"/>
    <property type="match status" value="1"/>
</dbReference>
<organism evidence="1 2">
    <name type="scientific">Schistosoma mattheei</name>
    <dbReference type="NCBI Taxonomy" id="31246"/>
    <lineage>
        <taxon>Eukaryota</taxon>
        <taxon>Metazoa</taxon>
        <taxon>Spiralia</taxon>
        <taxon>Lophotrochozoa</taxon>
        <taxon>Platyhelminthes</taxon>
        <taxon>Trematoda</taxon>
        <taxon>Digenea</taxon>
        <taxon>Strigeidida</taxon>
        <taxon>Schistosomatoidea</taxon>
        <taxon>Schistosomatidae</taxon>
        <taxon>Schistosoma</taxon>
    </lineage>
</organism>
<proteinExistence type="predicted"/>
<dbReference type="SUPFAM" id="SSF56112">
    <property type="entry name" value="Protein kinase-like (PK-like)"/>
    <property type="match status" value="1"/>
</dbReference>
<evidence type="ECO:0000313" key="2">
    <source>
        <dbReference type="Proteomes" id="UP000269396"/>
    </source>
</evidence>
<dbReference type="EMBL" id="UZAL01004743">
    <property type="protein sequence ID" value="VDO91015.1"/>
    <property type="molecule type" value="Genomic_DNA"/>
</dbReference>
<dbReference type="AlphaFoldDB" id="A0A183NLK3"/>
<dbReference type="InterPro" id="IPR000719">
    <property type="entry name" value="Prot_kinase_dom"/>
</dbReference>